<feature type="coiled-coil region" evidence="1">
    <location>
        <begin position="1236"/>
        <end position="1263"/>
    </location>
</feature>
<reference evidence="3 4" key="1">
    <citation type="journal article" date="2018" name="Nat. Genet.">
        <title>The Rosa genome provides new insights in the design of modern roses.</title>
        <authorList>
            <person name="Bendahmane M."/>
        </authorList>
    </citation>
    <scope>NUCLEOTIDE SEQUENCE [LARGE SCALE GENOMIC DNA]</scope>
    <source>
        <strain evidence="4">cv. Old Blush</strain>
    </source>
</reference>
<evidence type="ECO:0000256" key="1">
    <source>
        <dbReference type="SAM" id="Coils"/>
    </source>
</evidence>
<feature type="region of interest" description="Disordered" evidence="2">
    <location>
        <begin position="252"/>
        <end position="271"/>
    </location>
</feature>
<feature type="region of interest" description="Disordered" evidence="2">
    <location>
        <begin position="1552"/>
        <end position="1590"/>
    </location>
</feature>
<keyword evidence="3" id="KW-0808">Transferase</keyword>
<keyword evidence="3" id="KW-0418">Kinase</keyword>
<keyword evidence="1" id="KW-0175">Coiled coil</keyword>
<dbReference type="OMA" id="QCDEVSK"/>
<accession>A0A2P6SNW8</accession>
<evidence type="ECO:0000313" key="3">
    <source>
        <dbReference type="EMBL" id="PRQ60380.1"/>
    </source>
</evidence>
<sequence length="1590" mass="179001">MDKEYNFQILLPNGTSVRLKLQNPEPKMPFRDFIQRVEKEYIRTWKQSGSLKRKREINWKGGSFLLVDADDMKIQNAVNFKNFNTQKCHILRLQDGLRESATTFENMWDLTPDTEILKELPQEYTFETALADLIDNSLQAVWSNERRDVKHISVNVDDDMISIFDTGPGMDGSDENSIVKWGKMGASLHRSYKEQAIGGKPPYLKPYFGMFGYGGPIASMELGRRALVSSKTKDSKKVYTLNLDRDALLSRSDWNTGGSMRDPQEDEISRTPHRSFTKVEIFEPKSKLDTSELRCKLKDIYFPYIQYDEDTKSGKTIMPVKFEVNGVDLAEIQGGEIAITNLHSCNGPDFVLQLQFSWKQDNMRKCKSPDSKYTKANARLKCVYFPIVKGKENIDRILEECRITENFETFSRVSIRRLGRLLPDARWGLLPFMDLKQKRGDMAQLLKRCCMRVKCFIETDAGFNPTSSKTDLAHHSPVTTALRNFGNKPLENENDIKVQIYKDGNLLNLSQLKKDYEDWIVQMHARYDDDEADCGEDQPVFVVNPANKKALRISSEVARLHKSITRNGRTWKRGQRIKIFKGACVGVQKNNVYATIEYFLLEGLQDESGGEARIICRPSSLSDEKGCFLSVNDGDTNLDMGESLSIPLSVIDAGKCIAVERTEWENHIERRRQRSPSTIELLDAEQCQELEVDGALPVDARAGKAPPEEIVAIVRPGNYVCSSSSKSLDQKCIVKSNLEMSMEVNFRDDAEELQNVRHIFSVCVGPKSLKGIQGLYVFPVKRKLPGFFRSAGIYTFSFRLNESDCKSAERKVRIKPSSKVGKWVLLSGDQPPLYRVRAGSVFSPLSIACYDVYDNRIPFPTTLEVTVKVQTNEGVLFHVEKFKKELSTHTLTVKDMLMESSELDKLRPTYGATLFVCTEDDKFSVSVPCEVNPGPLQIVKAIPPIFENQVLPDYTIQEFILEMFDQYGNHVIEGTEVQLNVEGFSIQDRLGTARTADHHGCIDLGGLLKVTAGYGKSVSISVYSNNDVLLNLQSQTEKRVLRISSKVPDVCVAGTQMENMVFEIVNSDGVVDDTIHHDEKSGQLHMLTIKAGSSFMEESLRYTFKHGRCTVPAIFIPEVEESFNFVAAHSSHPELHLNVKVPVVQAPKEKYDHSLIKTEKHDETPIPWEVSPLRESPLRESQQQLGNLMVPKVEHQEFQSPCTNGNTSLLPDSSCLLQLENFKELQNVIHKHGIRIGDMEEKLDLLKQEKAKVKKELIDLQGSIEPHKEESINRIERMSNTAAAFVCTLSREVSFEEVNHHFMGDVIGLVALLGTVGTSNLSRILAEYLGKDQMLAIVCRSFEAAGALEKFVQSDYGEVDSMHALCEPALLQRPTHGRSFVICLEDIRPYTGDINGSDPQKKLALPDPVLPGGMAPDGFLGYAVNMVDLDSHHLQTVTSAGHGLRETVLYCLFGELQVYKTREDMLAARACIKHGAISLDGGILKQSGVVSFGIGEPEICFPVAESLALSTSTNFVEVEQLIKEKKSKLTMINCCMEKVTKIHRRSLRKFKKSKKKGHKLLENIRSTQKDSPSPMKEGRELVKASSSQSS</sequence>
<name>A0A2P6SNW8_ROSCH</name>
<dbReference type="SUPFAM" id="SSF55874">
    <property type="entry name" value="ATPase domain of HSP90 chaperone/DNA topoisomerase II/histidine kinase"/>
    <property type="match status" value="1"/>
</dbReference>
<evidence type="ECO:0000256" key="2">
    <source>
        <dbReference type="SAM" id="MobiDB-lite"/>
    </source>
</evidence>
<protein>
    <submittedName>
        <fullName evidence="3">Putative histidine kinase-like ATPase domain-containing protein</fullName>
    </submittedName>
</protein>
<proteinExistence type="predicted"/>
<evidence type="ECO:0000313" key="4">
    <source>
        <dbReference type="Proteomes" id="UP000238479"/>
    </source>
</evidence>
<dbReference type="Pfam" id="PF13589">
    <property type="entry name" value="HATPase_c_3"/>
    <property type="match status" value="1"/>
</dbReference>
<keyword evidence="4" id="KW-1185">Reference proteome</keyword>
<dbReference type="Proteomes" id="UP000238479">
    <property type="component" value="Chromosome 1"/>
</dbReference>
<organism evidence="3 4">
    <name type="scientific">Rosa chinensis</name>
    <name type="common">China rose</name>
    <dbReference type="NCBI Taxonomy" id="74649"/>
    <lineage>
        <taxon>Eukaryota</taxon>
        <taxon>Viridiplantae</taxon>
        <taxon>Streptophyta</taxon>
        <taxon>Embryophyta</taxon>
        <taxon>Tracheophyta</taxon>
        <taxon>Spermatophyta</taxon>
        <taxon>Magnoliopsida</taxon>
        <taxon>eudicotyledons</taxon>
        <taxon>Gunneridae</taxon>
        <taxon>Pentapetalae</taxon>
        <taxon>rosids</taxon>
        <taxon>fabids</taxon>
        <taxon>Rosales</taxon>
        <taxon>Rosaceae</taxon>
        <taxon>Rosoideae</taxon>
        <taxon>Rosoideae incertae sedis</taxon>
        <taxon>Rosa</taxon>
    </lineage>
</organism>
<dbReference type="STRING" id="74649.A0A2P6SNW8"/>
<dbReference type="Gramene" id="PRQ60380">
    <property type="protein sequence ID" value="PRQ60380"/>
    <property type="gene ID" value="RchiOBHm_Chr1g0380531"/>
</dbReference>
<dbReference type="GO" id="GO:0016301">
    <property type="term" value="F:kinase activity"/>
    <property type="evidence" value="ECO:0007669"/>
    <property type="project" value="UniProtKB-KW"/>
</dbReference>
<dbReference type="Gene3D" id="3.30.565.10">
    <property type="entry name" value="Histidine kinase-like ATPase, C-terminal domain"/>
    <property type="match status" value="1"/>
</dbReference>
<comment type="caution">
    <text evidence="3">The sequence shown here is derived from an EMBL/GenBank/DDBJ whole genome shotgun (WGS) entry which is preliminary data.</text>
</comment>
<gene>
    <name evidence="3" type="ORF">RchiOBHm_Chr1g0380531</name>
</gene>
<dbReference type="OrthoDB" id="10036779at2759"/>
<dbReference type="PANTHER" id="PTHR33566">
    <property type="entry name" value="EN/SPM-LIKE TRANSPOSON-RELATED"/>
    <property type="match status" value="1"/>
</dbReference>
<dbReference type="PANTHER" id="PTHR33566:SF1">
    <property type="entry name" value="EN_SPM-LIKE TRANSPOSON-RELATED"/>
    <property type="match status" value="1"/>
</dbReference>
<dbReference type="EMBL" id="PDCK01000039">
    <property type="protein sequence ID" value="PRQ60380.1"/>
    <property type="molecule type" value="Genomic_DNA"/>
</dbReference>
<dbReference type="InterPro" id="IPR036890">
    <property type="entry name" value="HATPase_C_sf"/>
</dbReference>